<feature type="modified residue" description="4-aspartylphosphate" evidence="2">
    <location>
        <position position="56"/>
    </location>
</feature>
<evidence type="ECO:0000256" key="2">
    <source>
        <dbReference type="PROSITE-ProRule" id="PRU00169"/>
    </source>
</evidence>
<dbReference type="Proteomes" id="UP000587760">
    <property type="component" value="Unassembled WGS sequence"/>
</dbReference>
<keyword evidence="5" id="KW-1185">Reference proteome</keyword>
<dbReference type="PANTHER" id="PTHR44591">
    <property type="entry name" value="STRESS RESPONSE REGULATOR PROTEIN 1"/>
    <property type="match status" value="1"/>
</dbReference>
<evidence type="ECO:0000259" key="3">
    <source>
        <dbReference type="PROSITE" id="PS50110"/>
    </source>
</evidence>
<comment type="caution">
    <text evidence="4">The sequence shown here is derived from an EMBL/GenBank/DDBJ whole genome shotgun (WGS) entry which is preliminary data.</text>
</comment>
<dbReference type="PROSITE" id="PS50110">
    <property type="entry name" value="RESPONSE_REGULATORY"/>
    <property type="match status" value="1"/>
</dbReference>
<dbReference type="Gene3D" id="3.40.50.2300">
    <property type="match status" value="1"/>
</dbReference>
<evidence type="ECO:0000313" key="5">
    <source>
        <dbReference type="Proteomes" id="UP000587760"/>
    </source>
</evidence>
<dbReference type="PANTHER" id="PTHR44591:SF3">
    <property type="entry name" value="RESPONSE REGULATORY DOMAIN-CONTAINING PROTEIN"/>
    <property type="match status" value="1"/>
</dbReference>
<dbReference type="SMART" id="SM00448">
    <property type="entry name" value="REC"/>
    <property type="match status" value="1"/>
</dbReference>
<dbReference type="AlphaFoldDB" id="A0A841R5T0"/>
<proteinExistence type="predicted"/>
<dbReference type="SUPFAM" id="SSF52172">
    <property type="entry name" value="CheY-like"/>
    <property type="match status" value="1"/>
</dbReference>
<dbReference type="EMBL" id="JACHGJ010000003">
    <property type="protein sequence ID" value="MBB6480554.1"/>
    <property type="molecule type" value="Genomic_DNA"/>
</dbReference>
<keyword evidence="1 2" id="KW-0597">Phosphoprotein</keyword>
<dbReference type="GO" id="GO:0000160">
    <property type="term" value="P:phosphorelay signal transduction system"/>
    <property type="evidence" value="ECO:0007669"/>
    <property type="project" value="InterPro"/>
</dbReference>
<organism evidence="4 5">
    <name type="scientific">Spirochaeta isovalerica</name>
    <dbReference type="NCBI Taxonomy" id="150"/>
    <lineage>
        <taxon>Bacteria</taxon>
        <taxon>Pseudomonadati</taxon>
        <taxon>Spirochaetota</taxon>
        <taxon>Spirochaetia</taxon>
        <taxon>Spirochaetales</taxon>
        <taxon>Spirochaetaceae</taxon>
        <taxon>Spirochaeta</taxon>
    </lineage>
</organism>
<protein>
    <submittedName>
        <fullName evidence="4">CheY-like chemotaxis protein</fullName>
    </submittedName>
</protein>
<reference evidence="4 5" key="1">
    <citation type="submission" date="2020-08" db="EMBL/GenBank/DDBJ databases">
        <title>Genomic Encyclopedia of Type Strains, Phase IV (KMG-IV): sequencing the most valuable type-strain genomes for metagenomic binning, comparative biology and taxonomic classification.</title>
        <authorList>
            <person name="Goeker M."/>
        </authorList>
    </citation>
    <scope>NUCLEOTIDE SEQUENCE [LARGE SCALE GENOMIC DNA]</scope>
    <source>
        <strain evidence="4 5">DSM 2461</strain>
    </source>
</reference>
<feature type="domain" description="Response regulatory" evidence="3">
    <location>
        <begin position="7"/>
        <end position="123"/>
    </location>
</feature>
<dbReference type="InterPro" id="IPR011006">
    <property type="entry name" value="CheY-like_superfamily"/>
</dbReference>
<dbReference type="RefSeq" id="WP_184746812.1">
    <property type="nucleotide sequence ID" value="NZ_JACHGJ010000003.1"/>
</dbReference>
<gene>
    <name evidence="4" type="ORF">HNR50_002217</name>
</gene>
<accession>A0A841R5T0</accession>
<dbReference type="Pfam" id="PF00072">
    <property type="entry name" value="Response_reg"/>
    <property type="match status" value="1"/>
</dbReference>
<name>A0A841R5T0_9SPIO</name>
<dbReference type="InterPro" id="IPR050595">
    <property type="entry name" value="Bact_response_regulator"/>
</dbReference>
<sequence>MRTKKPRILIVDDSMEQQDMLTEMLLDNYDIISAFNGNQALRMARTDPQPDLILMDIIMPSPDGFEVCSILKAEERTEGIPIVLTSGMGDGRIGKKAAQSGASAYLNKPFSLLKLNATLDKFLTPLTIA</sequence>
<evidence type="ECO:0000313" key="4">
    <source>
        <dbReference type="EMBL" id="MBB6480554.1"/>
    </source>
</evidence>
<evidence type="ECO:0000256" key="1">
    <source>
        <dbReference type="ARBA" id="ARBA00022553"/>
    </source>
</evidence>
<dbReference type="InterPro" id="IPR001789">
    <property type="entry name" value="Sig_transdc_resp-reg_receiver"/>
</dbReference>